<evidence type="ECO:0000259" key="9">
    <source>
        <dbReference type="PROSITE" id="PS51296"/>
    </source>
</evidence>
<dbReference type="RefSeq" id="WP_145377109.1">
    <property type="nucleotide sequence ID" value="NZ_CP036276.1"/>
</dbReference>
<evidence type="ECO:0000256" key="8">
    <source>
        <dbReference type="ARBA" id="ARBA00023014"/>
    </source>
</evidence>
<dbReference type="InterPro" id="IPR036922">
    <property type="entry name" value="Rieske_2Fe-2S_sf"/>
</dbReference>
<evidence type="ECO:0000259" key="10">
    <source>
        <dbReference type="PROSITE" id="PS51384"/>
    </source>
</evidence>
<sequence length="944" mass="104459">MANPVEDWKAEKHSFEVWEDCEKYAATRTPMKEIPQPDLERMKWYGFFYRKRDGSGRYMNRIRITAGEMNAEQAREIAHLAYEYGHGIVDVTTRANVQVQGLEIEHLPKFAARLDKVGVTSKQTGHDNIRNVFAHPFSGLIPDELIDTRQLCHDVTALFVDSREYSDLPRKMNICLNGTDQHSAHFWTQDISFLATHNDDGEVVFQPLIGGTQGQNPRLASHLPVLIYPEQVVDVTRSILDLFRAKGSRVKRNAARFRFLVDEIGVSGVLQWLEETLPFPLQPGISEPTPASSHDELVGWFRQTNPKLWTMGLSVPLGRMTWQQLEGLGRLSKKWGDGQLRVTHEQGIAVINIPSGFKDAAATDAAALGLGVHADPFDLNTMACTGSQFCNIAVTETKGQMLQLVEKLRKRALKLHGIRIHMSGCPSSCAQHFTADIGLKGVRVRRLIGTREGFDVFLGGGIAGQVHMGMPYRLGVDVDQLPTLIEDVVGEYYLLHKPGQTFSAYWREKLQAAKADKVGDEEYQPPVWLCESCDHRHIGEDPPVFCPSCAGLRRHFARLDNETSPTETVVEARDPSPVRSDGFNFAAKLEKLSAAGSLTVEVQGREYALFEVDGKITCTDAACPHEGAPLAEGEVTDGVVTCPWHQWEFDVCTGCSVTPAGHTIKTYETLIEGGDVFIKTASNAGGIDIPDLSPATAVKAAEVSLRVLDVIAETPNVRTFRLDNSQTVLPQDFPGKFAQVCIPVEEGELWRSFTISSSPTDSQHIDLTVKLNPDGIATNYLFENIQPGSKLRIKGALGGFCFDPDRHREPLVLISAGSGITPMMAITRFLKDTGRSNPCTLLYGARTQSDIIFHEECRSLVTDGGAFQYVVSLTQPDDSWTGEVGRIDFERVQRFVSNVAGSRYFLCGPNEFMDELRAALTEAGVPEDRVHTEQFHATPAPATV</sequence>
<dbReference type="InterPro" id="IPR039261">
    <property type="entry name" value="FNR_nucleotide-bd"/>
</dbReference>
<accession>A0A517ZQW9</accession>
<dbReference type="Gene3D" id="3.30.413.10">
    <property type="entry name" value="Sulfite Reductase Hemoprotein, domain 1"/>
    <property type="match status" value="2"/>
</dbReference>
<name>A0A517ZQW9_9PLAN</name>
<dbReference type="Gene3D" id="3.90.480.20">
    <property type="match status" value="1"/>
</dbReference>
<keyword evidence="7" id="KW-0408">Iron</keyword>
<feature type="domain" description="Rieske" evidence="9">
    <location>
        <begin position="584"/>
        <end position="678"/>
    </location>
</feature>
<dbReference type="SUPFAM" id="SSF52343">
    <property type="entry name" value="Ferredoxin reductase-like, C-terminal NADP-linked domain"/>
    <property type="match status" value="1"/>
</dbReference>
<keyword evidence="2" id="KW-0004">4Fe-4S</keyword>
<keyword evidence="12" id="KW-1185">Reference proteome</keyword>
<dbReference type="Gene3D" id="2.20.28.10">
    <property type="match status" value="1"/>
</dbReference>
<dbReference type="EMBL" id="CP036276">
    <property type="protein sequence ID" value="QDU44818.1"/>
    <property type="molecule type" value="Genomic_DNA"/>
</dbReference>
<dbReference type="Pfam" id="PF00355">
    <property type="entry name" value="Rieske"/>
    <property type="match status" value="1"/>
</dbReference>
<dbReference type="Gene3D" id="2.102.10.10">
    <property type="entry name" value="Rieske [2Fe-2S] iron-sulphur domain"/>
    <property type="match status" value="1"/>
</dbReference>
<keyword evidence="3" id="KW-0349">Heme</keyword>
<proteinExistence type="inferred from homology"/>
<organism evidence="11 12">
    <name type="scientific">Symmachiella dynata</name>
    <dbReference type="NCBI Taxonomy" id="2527995"/>
    <lineage>
        <taxon>Bacteria</taxon>
        <taxon>Pseudomonadati</taxon>
        <taxon>Planctomycetota</taxon>
        <taxon>Planctomycetia</taxon>
        <taxon>Planctomycetales</taxon>
        <taxon>Planctomycetaceae</taxon>
        <taxon>Symmachiella</taxon>
    </lineage>
</organism>
<dbReference type="CDD" id="cd06217">
    <property type="entry name" value="FNR_iron_sulfur_binding_3"/>
    <property type="match status" value="1"/>
</dbReference>
<dbReference type="EC" id="1.8.7.1" evidence="11"/>
<dbReference type="Proteomes" id="UP000319383">
    <property type="component" value="Chromosome"/>
</dbReference>
<evidence type="ECO:0000256" key="2">
    <source>
        <dbReference type="ARBA" id="ARBA00022485"/>
    </source>
</evidence>
<dbReference type="InterPro" id="IPR006067">
    <property type="entry name" value="NO2/SO3_Rdtase_4Fe4S_dom"/>
</dbReference>
<dbReference type="PRINTS" id="PR00397">
    <property type="entry name" value="SIROHAEM"/>
</dbReference>
<evidence type="ECO:0000256" key="1">
    <source>
        <dbReference type="ARBA" id="ARBA00010429"/>
    </source>
</evidence>
<dbReference type="InterPro" id="IPR006066">
    <property type="entry name" value="NO2/SO3_Rdtase_FeS/sirohaem_BS"/>
</dbReference>
<dbReference type="Pfam" id="PF00970">
    <property type="entry name" value="FAD_binding_6"/>
    <property type="match status" value="1"/>
</dbReference>
<dbReference type="InterPro" id="IPR051329">
    <property type="entry name" value="NIR_SIR_4Fe-4S"/>
</dbReference>
<evidence type="ECO:0000313" key="11">
    <source>
        <dbReference type="EMBL" id="QDU44818.1"/>
    </source>
</evidence>
<dbReference type="GO" id="GO:0046872">
    <property type="term" value="F:metal ion binding"/>
    <property type="evidence" value="ECO:0007669"/>
    <property type="project" value="UniProtKB-KW"/>
</dbReference>
<dbReference type="InterPro" id="IPR017927">
    <property type="entry name" value="FAD-bd_FR_type"/>
</dbReference>
<evidence type="ECO:0000313" key="12">
    <source>
        <dbReference type="Proteomes" id="UP000319383"/>
    </source>
</evidence>
<dbReference type="Pfam" id="PF00175">
    <property type="entry name" value="NAD_binding_1"/>
    <property type="match status" value="1"/>
</dbReference>
<dbReference type="Gene3D" id="2.40.30.10">
    <property type="entry name" value="Translation factors"/>
    <property type="match status" value="1"/>
</dbReference>
<dbReference type="Pfam" id="PF01077">
    <property type="entry name" value="NIR_SIR"/>
    <property type="match status" value="2"/>
</dbReference>
<dbReference type="GO" id="GO:0051537">
    <property type="term" value="F:2 iron, 2 sulfur cluster binding"/>
    <property type="evidence" value="ECO:0007669"/>
    <property type="project" value="UniProtKB-KW"/>
</dbReference>
<dbReference type="Gene3D" id="3.40.50.80">
    <property type="entry name" value="Nucleotide-binding domain of ferredoxin-NADP reductase (FNR) module"/>
    <property type="match status" value="1"/>
</dbReference>
<comment type="similarity">
    <text evidence="1">Belongs to the nitrite and sulfite reductase 4Fe-4S domain family.</text>
</comment>
<evidence type="ECO:0000256" key="7">
    <source>
        <dbReference type="ARBA" id="ARBA00023004"/>
    </source>
</evidence>
<dbReference type="SUPFAM" id="SSF50022">
    <property type="entry name" value="ISP domain"/>
    <property type="match status" value="1"/>
</dbReference>
<dbReference type="PROSITE" id="PS00365">
    <property type="entry name" value="NIR_SIR"/>
    <property type="match status" value="1"/>
</dbReference>
<dbReference type="GO" id="GO:0051539">
    <property type="term" value="F:4 iron, 4 sulfur cluster binding"/>
    <property type="evidence" value="ECO:0007669"/>
    <property type="project" value="UniProtKB-KW"/>
</dbReference>
<evidence type="ECO:0000256" key="3">
    <source>
        <dbReference type="ARBA" id="ARBA00022617"/>
    </source>
</evidence>
<dbReference type="PROSITE" id="PS51296">
    <property type="entry name" value="RIESKE"/>
    <property type="match status" value="1"/>
</dbReference>
<reference evidence="11 12" key="1">
    <citation type="submission" date="2019-02" db="EMBL/GenBank/DDBJ databases">
        <title>Deep-cultivation of Planctomycetes and their phenomic and genomic characterization uncovers novel biology.</title>
        <authorList>
            <person name="Wiegand S."/>
            <person name="Jogler M."/>
            <person name="Boedeker C."/>
            <person name="Pinto D."/>
            <person name="Vollmers J."/>
            <person name="Rivas-Marin E."/>
            <person name="Kohn T."/>
            <person name="Peeters S.H."/>
            <person name="Heuer A."/>
            <person name="Rast P."/>
            <person name="Oberbeckmann S."/>
            <person name="Bunk B."/>
            <person name="Jeske O."/>
            <person name="Meyerdierks A."/>
            <person name="Storesund J.E."/>
            <person name="Kallscheuer N."/>
            <person name="Luecker S."/>
            <person name="Lage O.M."/>
            <person name="Pohl T."/>
            <person name="Merkel B.J."/>
            <person name="Hornburger P."/>
            <person name="Mueller R.-W."/>
            <person name="Bruemmer F."/>
            <person name="Labrenz M."/>
            <person name="Spormann A.M."/>
            <person name="Op den Camp H."/>
            <person name="Overmann J."/>
            <person name="Amann R."/>
            <person name="Jetten M.S.M."/>
            <person name="Mascher T."/>
            <person name="Medema M.H."/>
            <person name="Devos D.P."/>
            <person name="Kaster A.-K."/>
            <person name="Ovreas L."/>
            <person name="Rohde M."/>
            <person name="Galperin M.Y."/>
            <person name="Jogler C."/>
        </authorList>
    </citation>
    <scope>NUCLEOTIDE SEQUENCE [LARGE SCALE GENOMIC DNA]</scope>
    <source>
        <strain evidence="11 12">Mal52</strain>
    </source>
</reference>
<keyword evidence="8" id="KW-0411">Iron-sulfur</keyword>
<dbReference type="InterPro" id="IPR001433">
    <property type="entry name" value="OxRdtase_FAD/NAD-bd"/>
</dbReference>
<dbReference type="SUPFAM" id="SSF63380">
    <property type="entry name" value="Riboflavin synthase domain-like"/>
    <property type="match status" value="1"/>
</dbReference>
<dbReference type="InterPro" id="IPR008333">
    <property type="entry name" value="Cbr1-like_FAD-bd_dom"/>
</dbReference>
<keyword evidence="5" id="KW-0479">Metal-binding</keyword>
<dbReference type="PANTHER" id="PTHR32439">
    <property type="entry name" value="FERREDOXIN--NITRITE REDUCTASE, CHLOROPLASTIC"/>
    <property type="match status" value="1"/>
</dbReference>
<dbReference type="SUPFAM" id="SSF57802">
    <property type="entry name" value="Rubredoxin-like"/>
    <property type="match status" value="1"/>
</dbReference>
<dbReference type="PRINTS" id="PR00410">
    <property type="entry name" value="PHEHYDRXLASE"/>
</dbReference>
<keyword evidence="6 11" id="KW-0560">Oxidoreductase</keyword>
<dbReference type="SUPFAM" id="SSF55124">
    <property type="entry name" value="Nitrite/Sulfite reductase N-terminal domain-like"/>
    <property type="match status" value="2"/>
</dbReference>
<dbReference type="InterPro" id="IPR005117">
    <property type="entry name" value="NiRdtase/SiRdtase_haem-b_fer"/>
</dbReference>
<evidence type="ECO:0000256" key="6">
    <source>
        <dbReference type="ARBA" id="ARBA00023002"/>
    </source>
</evidence>
<dbReference type="KEGG" id="sdyn:Mal52_33040"/>
<dbReference type="InterPro" id="IPR017941">
    <property type="entry name" value="Rieske_2Fe-2S"/>
</dbReference>
<dbReference type="GO" id="GO:0020037">
    <property type="term" value="F:heme binding"/>
    <property type="evidence" value="ECO:0007669"/>
    <property type="project" value="InterPro"/>
</dbReference>
<gene>
    <name evidence="11" type="primary">sir_2</name>
    <name evidence="11" type="ORF">Mal52_33040</name>
</gene>
<dbReference type="InterPro" id="IPR036136">
    <property type="entry name" value="Nit/Sulf_reduc_fer-like_dom_sf"/>
</dbReference>
<dbReference type="InterPro" id="IPR045854">
    <property type="entry name" value="NO2/SO3_Rdtase_4Fe4S_sf"/>
</dbReference>
<dbReference type="PROSITE" id="PS51384">
    <property type="entry name" value="FAD_FR"/>
    <property type="match status" value="1"/>
</dbReference>
<dbReference type="InterPro" id="IPR017938">
    <property type="entry name" value="Riboflavin_synthase-like_b-brl"/>
</dbReference>
<dbReference type="GO" id="GO:0050311">
    <property type="term" value="F:sulfite reductase (ferredoxin) activity"/>
    <property type="evidence" value="ECO:0007669"/>
    <property type="project" value="UniProtKB-EC"/>
</dbReference>
<keyword evidence="4" id="KW-0001">2Fe-2S</keyword>
<evidence type="ECO:0000256" key="5">
    <source>
        <dbReference type="ARBA" id="ARBA00022723"/>
    </source>
</evidence>
<dbReference type="SUPFAM" id="SSF56014">
    <property type="entry name" value="Nitrite and sulphite reductase 4Fe-4S domain-like"/>
    <property type="match status" value="2"/>
</dbReference>
<dbReference type="PANTHER" id="PTHR32439:SF0">
    <property type="entry name" value="FERREDOXIN--NITRITE REDUCTASE, CHLOROPLASTIC"/>
    <property type="match status" value="1"/>
</dbReference>
<protein>
    <submittedName>
        <fullName evidence="11">Sulfite reductase [ferredoxin]</fullName>
        <ecNumber evidence="11">1.8.7.1</ecNumber>
    </submittedName>
</protein>
<evidence type="ECO:0000256" key="4">
    <source>
        <dbReference type="ARBA" id="ARBA00022714"/>
    </source>
</evidence>
<feature type="domain" description="FAD-binding FR-type" evidence="10">
    <location>
        <begin position="700"/>
        <end position="803"/>
    </location>
</feature>
<dbReference type="Pfam" id="PF03460">
    <property type="entry name" value="NIR_SIR_ferr"/>
    <property type="match status" value="2"/>
</dbReference>
<dbReference type="AlphaFoldDB" id="A0A517ZQW9"/>